<dbReference type="Proteomes" id="UP000053732">
    <property type="component" value="Unassembled WGS sequence"/>
</dbReference>
<evidence type="ECO:0000313" key="1">
    <source>
        <dbReference type="EMBL" id="CRL17300.1"/>
    </source>
</evidence>
<evidence type="ECO:0000313" key="2">
    <source>
        <dbReference type="Proteomes" id="UP000053732"/>
    </source>
</evidence>
<proteinExistence type="predicted"/>
<dbReference type="AlphaFoldDB" id="A0A0G4NT63"/>
<sequence>MESQPIKGATYAIASAFRLVSAFRYITASRAGPPGLGLQGWASRDAK</sequence>
<accession>A0A0G4NT63</accession>
<gene>
    <name evidence="1" type="ORF">PCAMFM013_S001g000260</name>
</gene>
<organism evidence="1 2">
    <name type="scientific">Penicillium camemberti (strain FM 013)</name>
    <dbReference type="NCBI Taxonomy" id="1429867"/>
    <lineage>
        <taxon>Eukaryota</taxon>
        <taxon>Fungi</taxon>
        <taxon>Dikarya</taxon>
        <taxon>Ascomycota</taxon>
        <taxon>Pezizomycotina</taxon>
        <taxon>Eurotiomycetes</taxon>
        <taxon>Eurotiomycetidae</taxon>
        <taxon>Eurotiales</taxon>
        <taxon>Aspergillaceae</taxon>
        <taxon>Penicillium</taxon>
    </lineage>
</organism>
<reference evidence="1 2" key="1">
    <citation type="journal article" date="2014" name="Nat. Commun.">
        <title>Multiple recent horizontal transfers of a large genomic region in cheese making fungi.</title>
        <authorList>
            <person name="Cheeseman K."/>
            <person name="Ropars J."/>
            <person name="Renault P."/>
            <person name="Dupont J."/>
            <person name="Gouzy J."/>
            <person name="Branca A."/>
            <person name="Abraham A.L."/>
            <person name="Ceppi M."/>
            <person name="Conseiller E."/>
            <person name="Debuchy R."/>
            <person name="Malagnac F."/>
            <person name="Goarin A."/>
            <person name="Silar P."/>
            <person name="Lacoste S."/>
            <person name="Sallet E."/>
            <person name="Bensimon A."/>
            <person name="Giraud T."/>
            <person name="Brygoo Y."/>
        </authorList>
    </citation>
    <scope>NUCLEOTIDE SEQUENCE [LARGE SCALE GENOMIC DNA]</scope>
    <source>
        <strain evidence="2">FM 013</strain>
    </source>
</reference>
<protein>
    <submittedName>
        <fullName evidence="1">Str. FM013</fullName>
    </submittedName>
</protein>
<name>A0A0G4NT63_PENC3</name>
<dbReference type="EMBL" id="HG793134">
    <property type="protein sequence ID" value="CRL17300.1"/>
    <property type="molecule type" value="Genomic_DNA"/>
</dbReference>
<keyword evidence="2" id="KW-1185">Reference proteome</keyword>